<keyword evidence="3" id="KW-1185">Reference proteome</keyword>
<dbReference type="GO" id="GO:0016747">
    <property type="term" value="F:acyltransferase activity, transferring groups other than amino-acyl groups"/>
    <property type="evidence" value="ECO:0007669"/>
    <property type="project" value="InterPro"/>
</dbReference>
<keyword evidence="2" id="KW-0808">Transferase</keyword>
<gene>
    <name evidence="2" type="ORF">E5Z56_06845</name>
</gene>
<protein>
    <submittedName>
        <fullName evidence="2">GNAT family N-acetyltransferase</fullName>
    </submittedName>
</protein>
<dbReference type="CDD" id="cd04301">
    <property type="entry name" value="NAT_SF"/>
    <property type="match status" value="1"/>
</dbReference>
<dbReference type="RefSeq" id="WP_138157169.1">
    <property type="nucleotide sequence ID" value="NZ_CP039381.1"/>
</dbReference>
<dbReference type="KEGG" id="ruj:E5Z56_06845"/>
<feature type="domain" description="N-acetyltransferase" evidence="1">
    <location>
        <begin position="5"/>
        <end position="166"/>
    </location>
</feature>
<dbReference type="Gene3D" id="3.40.630.30">
    <property type="match status" value="1"/>
</dbReference>
<evidence type="ECO:0000313" key="2">
    <source>
        <dbReference type="EMBL" id="QCT07096.1"/>
    </source>
</evidence>
<proteinExistence type="predicted"/>
<dbReference type="Proteomes" id="UP000301475">
    <property type="component" value="Chromosome"/>
</dbReference>
<dbReference type="InterPro" id="IPR016181">
    <property type="entry name" value="Acyl_CoA_acyltransferase"/>
</dbReference>
<evidence type="ECO:0000313" key="3">
    <source>
        <dbReference type="Proteomes" id="UP000301475"/>
    </source>
</evidence>
<dbReference type="OrthoDB" id="9773249at2"/>
<dbReference type="Pfam" id="PF00583">
    <property type="entry name" value="Acetyltransf_1"/>
    <property type="match status" value="1"/>
</dbReference>
<organism evidence="2 3">
    <name type="scientific">Ruminococcus bovis</name>
    <dbReference type="NCBI Taxonomy" id="2564099"/>
    <lineage>
        <taxon>Bacteria</taxon>
        <taxon>Bacillati</taxon>
        <taxon>Bacillota</taxon>
        <taxon>Clostridia</taxon>
        <taxon>Eubacteriales</taxon>
        <taxon>Oscillospiraceae</taxon>
        <taxon>Ruminococcus</taxon>
    </lineage>
</organism>
<name>A0A4P8XVJ3_9FIRM</name>
<sequence>MNNELNYKLVKTDDEIHSFYHLADKVWHEYFPCILEKEQIDYMVEMFFSKDAMDKQIKSGYEFYFVQKDNENIGFIVVHPEEEKLFLSKLYLTLENRGKGYASKMMNFVIARAKELKKKSVYLTVNKYNKHTIDVYNHCGYKTIRSEQTDIGKGYIMDDYVMELTL</sequence>
<dbReference type="InterPro" id="IPR000182">
    <property type="entry name" value="GNAT_dom"/>
</dbReference>
<dbReference type="SUPFAM" id="SSF55729">
    <property type="entry name" value="Acyl-CoA N-acyltransferases (Nat)"/>
    <property type="match status" value="1"/>
</dbReference>
<dbReference type="PROSITE" id="PS51186">
    <property type="entry name" value="GNAT"/>
    <property type="match status" value="1"/>
</dbReference>
<accession>A0A4P8XVJ3</accession>
<dbReference type="AlphaFoldDB" id="A0A4P8XVJ3"/>
<evidence type="ECO:0000259" key="1">
    <source>
        <dbReference type="PROSITE" id="PS51186"/>
    </source>
</evidence>
<reference evidence="2 3" key="1">
    <citation type="submission" date="2019-04" db="EMBL/GenBank/DDBJ databases">
        <authorList>
            <person name="Embree M."/>
            <person name="Gaffney J.R."/>
        </authorList>
    </citation>
    <scope>NUCLEOTIDE SEQUENCE [LARGE SCALE GENOMIC DNA]</scope>
    <source>
        <strain evidence="2 3">JE7A12</strain>
    </source>
</reference>
<dbReference type="EMBL" id="CP039381">
    <property type="protein sequence ID" value="QCT07096.1"/>
    <property type="molecule type" value="Genomic_DNA"/>
</dbReference>